<accession>A0A953I0B7</accession>
<feature type="short sequence motif" description="RDXXRA motif of the pArg binding pocket involved in allosteric regulation" evidence="5">
    <location>
        <begin position="339"/>
        <end position="344"/>
    </location>
</feature>
<dbReference type="EC" id="2.7.14.1" evidence="5"/>
<dbReference type="PROSITE" id="PS51510">
    <property type="entry name" value="PHOSPHAGEN_KINASE_C"/>
    <property type="match status" value="1"/>
</dbReference>
<keyword evidence="4 5" id="KW-0067">ATP-binding</keyword>
<keyword evidence="1 5" id="KW-0808">Transferase</keyword>
<dbReference type="GO" id="GO:0046314">
    <property type="term" value="P:phosphocreatine biosynthetic process"/>
    <property type="evidence" value="ECO:0007669"/>
    <property type="project" value="InterPro"/>
</dbReference>
<dbReference type="CDD" id="cd07930">
    <property type="entry name" value="bacterial_phosphagen_kinase"/>
    <property type="match status" value="1"/>
</dbReference>
<dbReference type="RefSeq" id="WP_011197247.1">
    <property type="nucleotide sequence ID" value="NZ_JACSIR010000066.1"/>
</dbReference>
<keyword evidence="3 5" id="KW-0418">Kinase</keyword>
<comment type="similarity">
    <text evidence="5 6 7">Belongs to the ATP:guanido phosphotransferase family.</text>
</comment>
<dbReference type="NCBIfam" id="NF002194">
    <property type="entry name" value="PRK01059.1-4"/>
    <property type="match status" value="1"/>
</dbReference>
<evidence type="ECO:0000259" key="8">
    <source>
        <dbReference type="PROSITE" id="PS51510"/>
    </source>
</evidence>
<dbReference type="Pfam" id="PF00217">
    <property type="entry name" value="ATP-gua_Ptrans"/>
    <property type="match status" value="1"/>
</dbReference>
<evidence type="ECO:0000256" key="3">
    <source>
        <dbReference type="ARBA" id="ARBA00022777"/>
    </source>
</evidence>
<dbReference type="InterPro" id="IPR023660">
    <property type="entry name" value="Arg_Kinase"/>
</dbReference>
<dbReference type="Proteomes" id="UP000732377">
    <property type="component" value="Unassembled WGS sequence"/>
</dbReference>
<dbReference type="AlphaFoldDB" id="A0A953I0B7"/>
<dbReference type="SUPFAM" id="SSF55931">
    <property type="entry name" value="Glutamine synthetase/guanido kinase"/>
    <property type="match status" value="1"/>
</dbReference>
<dbReference type="GO" id="GO:0004111">
    <property type="term" value="F:creatine kinase activity"/>
    <property type="evidence" value="ECO:0007669"/>
    <property type="project" value="InterPro"/>
</dbReference>
<reference evidence="9" key="1">
    <citation type="submission" date="2017-11" db="EMBL/GenBank/DDBJ databases">
        <title>Three new genomes from thermophilic consortium.</title>
        <authorList>
            <person name="Quaggio R."/>
            <person name="Amgarten D."/>
            <person name="Setubal J.C."/>
        </authorList>
    </citation>
    <scope>NUCLEOTIDE SEQUENCE</scope>
    <source>
        <strain evidence="9">ZCTH01-B2</strain>
    </source>
</reference>
<comment type="catalytic activity">
    <reaction evidence="5">
        <text>L-arginyl-[protein] + ATP = N(omega)-phospho-L-arginyl-[protein] + ADP + H(+)</text>
        <dbReference type="Rhea" id="RHEA:43384"/>
        <dbReference type="Rhea" id="RHEA-COMP:10532"/>
        <dbReference type="Rhea" id="RHEA-COMP:10533"/>
        <dbReference type="ChEBI" id="CHEBI:15378"/>
        <dbReference type="ChEBI" id="CHEBI:29965"/>
        <dbReference type="ChEBI" id="CHEBI:30616"/>
        <dbReference type="ChEBI" id="CHEBI:83226"/>
        <dbReference type="ChEBI" id="CHEBI:456216"/>
        <dbReference type="EC" id="2.7.14.1"/>
    </reaction>
</comment>
<dbReference type="GO" id="GO:0005524">
    <property type="term" value="F:ATP binding"/>
    <property type="evidence" value="ECO:0007669"/>
    <property type="project" value="UniProtKB-UniRule"/>
</dbReference>
<dbReference type="Gene3D" id="3.30.590.10">
    <property type="entry name" value="Glutamine synthetase/guanido kinase, catalytic domain"/>
    <property type="match status" value="1"/>
</dbReference>
<name>A0A953I0B7_SYMTR</name>
<keyword evidence="2 5" id="KW-0547">Nucleotide-binding</keyword>
<sequence>MGWNELVSRAESRWMEGTGPHADIVLSSRIRLARNLDDLPFPQRMSEPDTERLLQAAEAGVREINLVGFPSRVELYRLADTTPLDRQILVEKHLISPQQSKEVMAKAVAISEDEAISIMVNEEDHLRIQVLASGLQLQEAWRVASQVDDALEQRLQFAFDEQLGYLTACPTNVGTGLRASVMMHLPALVLTQQAGRLFHNLSQLGLVVRGLYGEGTEAAGQIFQISNQTSLGKAEEEIIANLEAIARTVIDTEEQARRHLYGEMRLQIEDRVSRAYGILTTARMISSEEAMRLLSDVRLGVALGVVPKIDYRILNELLVAMQPACLQRQAGRELNPLERDVRRAALIRARLSA</sequence>
<comment type="caution">
    <text evidence="9">The sequence shown here is derived from an EMBL/GenBank/DDBJ whole genome shotgun (WGS) entry which is preliminary data.</text>
</comment>
<dbReference type="GO" id="GO:0005615">
    <property type="term" value="C:extracellular space"/>
    <property type="evidence" value="ECO:0007669"/>
    <property type="project" value="TreeGrafter"/>
</dbReference>
<protein>
    <recommendedName>
        <fullName evidence="5">Protein-arginine kinase</fullName>
        <ecNumber evidence="5">2.7.14.1</ecNumber>
    </recommendedName>
</protein>
<evidence type="ECO:0000256" key="2">
    <source>
        <dbReference type="ARBA" id="ARBA00022741"/>
    </source>
</evidence>
<evidence type="ECO:0000313" key="10">
    <source>
        <dbReference type="Proteomes" id="UP000732377"/>
    </source>
</evidence>
<dbReference type="InterPro" id="IPR000749">
    <property type="entry name" value="ATP-guanido_PTrfase"/>
</dbReference>
<evidence type="ECO:0000313" key="9">
    <source>
        <dbReference type="EMBL" id="MBY6276017.1"/>
    </source>
</evidence>
<dbReference type="InterPro" id="IPR022415">
    <property type="entry name" value="ATP-guanido_PTrfase_AS"/>
</dbReference>
<feature type="domain" description="Phosphagen kinase C-terminal" evidence="8">
    <location>
        <begin position="24"/>
        <end position="256"/>
    </location>
</feature>
<feature type="binding site" evidence="5 6">
    <location>
        <begin position="178"/>
        <end position="182"/>
    </location>
    <ligand>
        <name>ATP</name>
        <dbReference type="ChEBI" id="CHEBI:30616"/>
    </ligand>
</feature>
<dbReference type="InterPro" id="IPR022414">
    <property type="entry name" value="ATP-guanido_PTrfase_cat"/>
</dbReference>
<dbReference type="SMR" id="A0A953I0B7"/>
<evidence type="ECO:0000256" key="1">
    <source>
        <dbReference type="ARBA" id="ARBA00022679"/>
    </source>
</evidence>
<evidence type="ECO:0000256" key="4">
    <source>
        <dbReference type="ARBA" id="ARBA00022840"/>
    </source>
</evidence>
<proteinExistence type="inferred from homology"/>
<evidence type="ECO:0000256" key="7">
    <source>
        <dbReference type="RuleBase" id="RU000505"/>
    </source>
</evidence>
<dbReference type="PANTHER" id="PTHR11547">
    <property type="entry name" value="ARGININE OR CREATINE KINASE"/>
    <property type="match status" value="1"/>
</dbReference>
<gene>
    <name evidence="5" type="primary">mcsB</name>
    <name evidence="9" type="ORF">CWE10_07290</name>
</gene>
<dbReference type="EMBL" id="PIUK01000052">
    <property type="protein sequence ID" value="MBY6276017.1"/>
    <property type="molecule type" value="Genomic_DNA"/>
</dbReference>
<evidence type="ECO:0000256" key="6">
    <source>
        <dbReference type="PROSITE-ProRule" id="PRU00843"/>
    </source>
</evidence>
<dbReference type="PANTHER" id="PTHR11547:SF38">
    <property type="entry name" value="ARGININE KINASE 1-RELATED"/>
    <property type="match status" value="1"/>
</dbReference>
<evidence type="ECO:0000256" key="5">
    <source>
        <dbReference type="HAMAP-Rule" id="MF_00602"/>
    </source>
</evidence>
<feature type="binding site" evidence="5 6">
    <location>
        <position position="93"/>
    </location>
    <ligand>
        <name>ATP</name>
        <dbReference type="ChEBI" id="CHEBI:30616"/>
    </ligand>
</feature>
<feature type="binding site" evidence="5 6">
    <location>
        <begin position="27"/>
        <end position="31"/>
    </location>
    <ligand>
        <name>ATP</name>
        <dbReference type="ChEBI" id="CHEBI:30616"/>
    </ligand>
</feature>
<keyword evidence="5" id="KW-0021">Allosteric enzyme</keyword>
<dbReference type="PROSITE" id="PS00112">
    <property type="entry name" value="PHOSPHAGEN_KINASE"/>
    <property type="match status" value="1"/>
</dbReference>
<dbReference type="InterPro" id="IPR014746">
    <property type="entry name" value="Gln_synth/guanido_kin_cat_dom"/>
</dbReference>
<comment type="activity regulation">
    <text evidence="5">Appears to be allosterically activated by the binding of pArg-containing polypeptides to the pArg-binding pocket localized in the C-terminal domain of McsB.</text>
</comment>
<organism evidence="9 10">
    <name type="scientific">Symbiobacterium thermophilum</name>
    <dbReference type="NCBI Taxonomy" id="2734"/>
    <lineage>
        <taxon>Bacteria</taxon>
        <taxon>Bacillati</taxon>
        <taxon>Bacillota</taxon>
        <taxon>Clostridia</taxon>
        <taxon>Eubacteriales</taxon>
        <taxon>Symbiobacteriaceae</taxon>
        <taxon>Symbiobacterium</taxon>
    </lineage>
</organism>
<feature type="binding site" evidence="5 6">
    <location>
        <begin position="209"/>
        <end position="214"/>
    </location>
    <ligand>
        <name>ATP</name>
        <dbReference type="ChEBI" id="CHEBI:30616"/>
    </ligand>
</feature>
<dbReference type="GO" id="GO:1990424">
    <property type="term" value="F:protein arginine kinase activity"/>
    <property type="evidence" value="ECO:0007669"/>
    <property type="project" value="UniProtKB-EC"/>
</dbReference>
<dbReference type="OMA" id="WGYLTSC"/>
<feature type="binding site" evidence="5 6">
    <location>
        <position position="127"/>
    </location>
    <ligand>
        <name>ATP</name>
        <dbReference type="ChEBI" id="CHEBI:30616"/>
    </ligand>
</feature>
<dbReference type="HAMAP" id="MF_00602">
    <property type="entry name" value="Prot_Arg_kinase"/>
    <property type="match status" value="1"/>
</dbReference>
<comment type="function">
    <text evidence="5">Catalyzes the specific phosphorylation of arginine residues in proteins.</text>
</comment>